<dbReference type="Proteomes" id="UP000799777">
    <property type="component" value="Unassembled WGS sequence"/>
</dbReference>
<name>A0A9P4H2S3_9PLEO</name>
<organism evidence="1 2">
    <name type="scientific">Setomelanomma holmii</name>
    <dbReference type="NCBI Taxonomy" id="210430"/>
    <lineage>
        <taxon>Eukaryota</taxon>
        <taxon>Fungi</taxon>
        <taxon>Dikarya</taxon>
        <taxon>Ascomycota</taxon>
        <taxon>Pezizomycotina</taxon>
        <taxon>Dothideomycetes</taxon>
        <taxon>Pleosporomycetidae</taxon>
        <taxon>Pleosporales</taxon>
        <taxon>Pleosporineae</taxon>
        <taxon>Phaeosphaeriaceae</taxon>
        <taxon>Setomelanomma</taxon>
    </lineage>
</organism>
<comment type="caution">
    <text evidence="1">The sequence shown here is derived from an EMBL/GenBank/DDBJ whole genome shotgun (WGS) entry which is preliminary data.</text>
</comment>
<accession>A0A9P4H2S3</accession>
<evidence type="ECO:0000313" key="1">
    <source>
        <dbReference type="EMBL" id="KAF2026199.1"/>
    </source>
</evidence>
<gene>
    <name evidence="1" type="ORF">EK21DRAFT_116094</name>
</gene>
<dbReference type="OrthoDB" id="415825at2759"/>
<dbReference type="AlphaFoldDB" id="A0A9P4H2S3"/>
<reference evidence="1" key="1">
    <citation type="journal article" date="2020" name="Stud. Mycol.">
        <title>101 Dothideomycetes genomes: a test case for predicting lifestyles and emergence of pathogens.</title>
        <authorList>
            <person name="Haridas S."/>
            <person name="Albert R."/>
            <person name="Binder M."/>
            <person name="Bloem J."/>
            <person name="Labutti K."/>
            <person name="Salamov A."/>
            <person name="Andreopoulos B."/>
            <person name="Baker S."/>
            <person name="Barry K."/>
            <person name="Bills G."/>
            <person name="Bluhm B."/>
            <person name="Cannon C."/>
            <person name="Castanera R."/>
            <person name="Culley D."/>
            <person name="Daum C."/>
            <person name="Ezra D."/>
            <person name="Gonzalez J."/>
            <person name="Henrissat B."/>
            <person name="Kuo A."/>
            <person name="Liang C."/>
            <person name="Lipzen A."/>
            <person name="Lutzoni F."/>
            <person name="Magnuson J."/>
            <person name="Mondo S."/>
            <person name="Nolan M."/>
            <person name="Ohm R."/>
            <person name="Pangilinan J."/>
            <person name="Park H.-J."/>
            <person name="Ramirez L."/>
            <person name="Alfaro M."/>
            <person name="Sun H."/>
            <person name="Tritt A."/>
            <person name="Yoshinaga Y."/>
            <person name="Zwiers L.-H."/>
            <person name="Turgeon B."/>
            <person name="Goodwin S."/>
            <person name="Spatafora J."/>
            <person name="Crous P."/>
            <person name="Grigoriev I."/>
        </authorList>
    </citation>
    <scope>NUCLEOTIDE SEQUENCE</scope>
    <source>
        <strain evidence="1">CBS 110217</strain>
    </source>
</reference>
<sequence length="174" mass="19154">MSYSGYEGWPSSSRWAVFNTTLGGSLLRGIPPAAAYYEDEFQDAAKCNDARRGQNNATFGTIPGGPKLFPRSNFENPKSTSFRATMDSIRAFVEDGGYNFHSVDFAPTYETAGYPGTSSAVNPALRNAVMHATGYDNTQYTPDLLYEEWKASHAQQNLQLSRSGVTRVLEVVRT</sequence>
<proteinExistence type="predicted"/>
<dbReference type="EMBL" id="ML978248">
    <property type="protein sequence ID" value="KAF2026199.1"/>
    <property type="molecule type" value="Genomic_DNA"/>
</dbReference>
<evidence type="ECO:0000313" key="2">
    <source>
        <dbReference type="Proteomes" id="UP000799777"/>
    </source>
</evidence>
<keyword evidence="2" id="KW-1185">Reference proteome</keyword>
<protein>
    <submittedName>
        <fullName evidence="1">Uncharacterized protein</fullName>
    </submittedName>
</protein>